<dbReference type="AlphaFoldDB" id="A0A2K4ZEH8"/>
<accession>A0A2K4ZEH8</accession>
<keyword evidence="1" id="KW-0812">Transmembrane</keyword>
<dbReference type="OrthoDB" id="1706761at2"/>
<keyword evidence="3" id="KW-1185">Reference proteome</keyword>
<reference evidence="2 3" key="1">
    <citation type="submission" date="2018-01" db="EMBL/GenBank/DDBJ databases">
        <authorList>
            <person name="Gaut B.S."/>
            <person name="Morton B.R."/>
            <person name="Clegg M.T."/>
            <person name="Duvall M.R."/>
        </authorList>
    </citation>
    <scope>NUCLEOTIDE SEQUENCE [LARGE SCALE GENOMIC DNA]</scope>
    <source>
        <strain evidence="2">GP69</strain>
    </source>
</reference>
<feature type="transmembrane region" description="Helical" evidence="1">
    <location>
        <begin position="273"/>
        <end position="301"/>
    </location>
</feature>
<dbReference type="Pfam" id="PF09546">
    <property type="entry name" value="Spore_III_AE"/>
    <property type="match status" value="1"/>
</dbReference>
<protein>
    <submittedName>
        <fullName evidence="2">Stage III sporulation protein AE</fullName>
    </submittedName>
</protein>
<dbReference type="EMBL" id="OFSM01000007">
    <property type="protein sequence ID" value="SOY28860.1"/>
    <property type="molecule type" value="Genomic_DNA"/>
</dbReference>
<evidence type="ECO:0000256" key="1">
    <source>
        <dbReference type="SAM" id="Phobius"/>
    </source>
</evidence>
<feature type="transmembrane region" description="Helical" evidence="1">
    <location>
        <begin position="97"/>
        <end position="117"/>
    </location>
</feature>
<feature type="transmembrane region" description="Helical" evidence="1">
    <location>
        <begin position="167"/>
        <end position="190"/>
    </location>
</feature>
<name>A0A2K4ZEH8_9FIRM</name>
<feature type="transmembrane region" description="Helical" evidence="1">
    <location>
        <begin position="243"/>
        <end position="267"/>
    </location>
</feature>
<dbReference type="Proteomes" id="UP000236311">
    <property type="component" value="Unassembled WGS sequence"/>
</dbReference>
<evidence type="ECO:0000313" key="2">
    <source>
        <dbReference type="EMBL" id="SOY28860.1"/>
    </source>
</evidence>
<keyword evidence="1" id="KW-1133">Transmembrane helix</keyword>
<sequence length="345" mass="36920">MDLNLIWQDYGLDKLEEGIARLFPEKSLSLEQLFSQVMSGDIFGALGLLFQGSISDFLGQAASMKNIFIWLVVLGIVSSLMTHFVEIFDKRQVADMSFYFMYLLFTTVLLKCFQQAADTAAQTIENITLFVRLLVPAYLLSVGVSSGAITAGASCQLMLFVIYGVEYILSALLLPLIYSFCMLSIVNGIWIEEKLSFLIEFLGKLTGWVLKGALGVVTGIGVFQRLIAPVVDSARNSAFQKLVSAIPGVGAAAGGVAELVLGSAVVIRNSIGVILLLLLLLLCALPLLKIAVISGVLKCAAAFMGIVSDKRITACADKTGDAGLLLLRTTGTAMLLFLIAIAVTA</sequence>
<dbReference type="RefSeq" id="WP_103238940.1">
    <property type="nucleotide sequence ID" value="NZ_CANRXC010000014.1"/>
</dbReference>
<organism evidence="2 3">
    <name type="scientific">Acetatifactor muris</name>
    <dbReference type="NCBI Taxonomy" id="879566"/>
    <lineage>
        <taxon>Bacteria</taxon>
        <taxon>Bacillati</taxon>
        <taxon>Bacillota</taxon>
        <taxon>Clostridia</taxon>
        <taxon>Lachnospirales</taxon>
        <taxon>Lachnospiraceae</taxon>
        <taxon>Acetatifactor</taxon>
    </lineage>
</organism>
<keyword evidence="1" id="KW-0472">Membrane</keyword>
<feature type="transmembrane region" description="Helical" evidence="1">
    <location>
        <begin position="210"/>
        <end position="231"/>
    </location>
</feature>
<proteinExistence type="predicted"/>
<gene>
    <name evidence="2" type="primary">spoIIIAE</name>
    <name evidence="2" type="ORF">AMURIS_01574</name>
</gene>
<dbReference type="InterPro" id="IPR014194">
    <property type="entry name" value="Spore_III_AE"/>
</dbReference>
<feature type="transmembrane region" description="Helical" evidence="1">
    <location>
        <begin position="67"/>
        <end position="85"/>
    </location>
</feature>
<feature type="transmembrane region" description="Helical" evidence="1">
    <location>
        <begin position="322"/>
        <end position="343"/>
    </location>
</feature>
<evidence type="ECO:0000313" key="3">
    <source>
        <dbReference type="Proteomes" id="UP000236311"/>
    </source>
</evidence>
<feature type="transmembrane region" description="Helical" evidence="1">
    <location>
        <begin position="137"/>
        <end position="160"/>
    </location>
</feature>